<reference evidence="1" key="1">
    <citation type="submission" date="2012-11" db="EMBL/GenBank/DDBJ databases">
        <title>Dependencies among metagenomic species, viruses, plasmids and units of genetic variation.</title>
        <authorList>
            <person name="Nielsen H.B."/>
            <person name="Almeida M."/>
            <person name="Juncker A.S."/>
            <person name="Rasmussen S."/>
            <person name="Li J."/>
            <person name="Sunagawa S."/>
            <person name="Plichta D."/>
            <person name="Gautier L."/>
            <person name="Le Chatelier E."/>
            <person name="Peletier E."/>
            <person name="Bonde I."/>
            <person name="Nielsen T."/>
            <person name="Manichanh C."/>
            <person name="Arumugam M."/>
            <person name="Batto J."/>
            <person name="Santos M.B.Q.D."/>
            <person name="Blom N."/>
            <person name="Borruel N."/>
            <person name="Burgdorf K.S."/>
            <person name="Boumezbeur F."/>
            <person name="Casellas F."/>
            <person name="Dore J."/>
            <person name="Guarner F."/>
            <person name="Hansen T."/>
            <person name="Hildebrand F."/>
            <person name="Kaas R.S."/>
            <person name="Kennedy S."/>
            <person name="Kristiansen K."/>
            <person name="Kultima J.R."/>
            <person name="Leonard P."/>
            <person name="Levenez F."/>
            <person name="Lund O."/>
            <person name="Moumen B."/>
            <person name="Le Paslier D."/>
            <person name="Pons N."/>
            <person name="Pedersen O."/>
            <person name="Prifti E."/>
            <person name="Qin J."/>
            <person name="Raes J."/>
            <person name="Tap J."/>
            <person name="Tims S."/>
            <person name="Ussery D.W."/>
            <person name="Yamada T."/>
            <person name="MetaHit consortium"/>
            <person name="Renault P."/>
            <person name="Sicheritz-Ponten T."/>
            <person name="Bork P."/>
            <person name="Wang J."/>
            <person name="Brunak S."/>
            <person name="Ehrlich S.D."/>
        </authorList>
    </citation>
    <scope>NUCLEOTIDE SEQUENCE [LARGE SCALE GENOMIC DNA]</scope>
</reference>
<proteinExistence type="predicted"/>
<organism evidence="1 2">
    <name type="scientific">[Clostridium] leptum CAG:27</name>
    <dbReference type="NCBI Taxonomy" id="1263068"/>
    <lineage>
        <taxon>Bacteria</taxon>
        <taxon>Bacillati</taxon>
        <taxon>Bacillota</taxon>
        <taxon>Clostridia</taxon>
        <taxon>Eubacteriales</taxon>
        <taxon>Oscillospiraceae</taxon>
        <taxon>Oscillospiraceae incertae sedis</taxon>
    </lineage>
</organism>
<evidence type="ECO:0000313" key="1">
    <source>
        <dbReference type="EMBL" id="CDC03681.1"/>
    </source>
</evidence>
<gene>
    <name evidence="1" type="ORF">BN578_01682</name>
</gene>
<protein>
    <submittedName>
        <fullName evidence="1">Uncharacterized protein</fullName>
    </submittedName>
</protein>
<accession>R6NBT0</accession>
<dbReference type="Proteomes" id="UP000018168">
    <property type="component" value="Unassembled WGS sequence"/>
</dbReference>
<comment type="caution">
    <text evidence="1">The sequence shown here is derived from an EMBL/GenBank/DDBJ whole genome shotgun (WGS) entry which is preliminary data.</text>
</comment>
<name>R6NBT0_9FIRM</name>
<dbReference type="AlphaFoldDB" id="R6NBT0"/>
<dbReference type="EMBL" id="CBEP010000014">
    <property type="protein sequence ID" value="CDC03681.1"/>
    <property type="molecule type" value="Genomic_DNA"/>
</dbReference>
<sequence>MDKSWLKSICNREKQICSMTLAITESLRHSPGSEKKEFLPELELLTLLVMEQHEAMKSALHIEGGGTNAKK</sequence>
<evidence type="ECO:0000313" key="2">
    <source>
        <dbReference type="Proteomes" id="UP000018168"/>
    </source>
</evidence>